<protein>
    <submittedName>
        <fullName evidence="1">Uncharacterized protein</fullName>
    </submittedName>
</protein>
<gene>
    <name evidence="2" type="ORF">MM171A00328_0031</name>
    <name evidence="1" type="ORF">MM171B00216_0033</name>
</gene>
<accession>A0A6H1Z6L9</accession>
<evidence type="ECO:0000313" key="2">
    <source>
        <dbReference type="EMBL" id="QJB00666.1"/>
    </source>
</evidence>
<dbReference type="EMBL" id="MT143698">
    <property type="protein sequence ID" value="QJB00666.1"/>
    <property type="molecule type" value="Genomic_DNA"/>
</dbReference>
<organism evidence="1">
    <name type="scientific">viral metagenome</name>
    <dbReference type="NCBI Taxonomy" id="1070528"/>
    <lineage>
        <taxon>unclassified sequences</taxon>
        <taxon>metagenomes</taxon>
        <taxon>organismal metagenomes</taxon>
    </lineage>
</organism>
<dbReference type="EMBL" id="MT143888">
    <property type="protein sequence ID" value="QJA43533.1"/>
    <property type="molecule type" value="Genomic_DNA"/>
</dbReference>
<proteinExistence type="predicted"/>
<sequence>MIQRRTWREFQDAKLLWWINRILHTFGWAIVVELSEDTKEITDVYPARVRFRGFSEAIEERGFIGLTEYLAETADDLLAEAKE</sequence>
<reference evidence="1" key="1">
    <citation type="submission" date="2020-03" db="EMBL/GenBank/DDBJ databases">
        <title>The deep terrestrial virosphere.</title>
        <authorList>
            <person name="Holmfeldt K."/>
            <person name="Nilsson E."/>
            <person name="Simone D."/>
            <person name="Lopez-Fernandez M."/>
            <person name="Wu X."/>
            <person name="de Brujin I."/>
            <person name="Lundin D."/>
            <person name="Andersson A."/>
            <person name="Bertilsson S."/>
            <person name="Dopson M."/>
        </authorList>
    </citation>
    <scope>NUCLEOTIDE SEQUENCE</scope>
    <source>
        <strain evidence="2">MM171A00328</strain>
        <strain evidence="1">MM171B00216</strain>
    </source>
</reference>
<evidence type="ECO:0000313" key="1">
    <source>
        <dbReference type="EMBL" id="QJA43533.1"/>
    </source>
</evidence>
<name>A0A6H1Z6L9_9ZZZZ</name>
<dbReference type="AlphaFoldDB" id="A0A6H1Z6L9"/>